<evidence type="ECO:0000313" key="3">
    <source>
        <dbReference type="Proteomes" id="UP000013941"/>
    </source>
</evidence>
<gene>
    <name evidence="2" type="ORF">SLY_0522</name>
</gene>
<feature type="transmembrane region" description="Helical" evidence="1">
    <location>
        <begin position="12"/>
        <end position="37"/>
    </location>
</feature>
<reference evidence="2 3" key="1">
    <citation type="journal article" date="2013" name="BMC Genomics">
        <title>Comparison of the complete genome sequence of two closely related isolates of 'Candidatus Phytoplasma australiense' reveals genome plasticity.</title>
        <authorList>
            <person name="Andersen M.T."/>
            <person name="Liefting L.W."/>
            <person name="Havukkala I."/>
            <person name="Beever R.E."/>
        </authorList>
    </citation>
    <scope>NUCLEOTIDE SEQUENCE [LARGE SCALE GENOMIC DNA]</scope>
    <source>
        <strain evidence="2 3">NZSb11</strain>
    </source>
</reference>
<dbReference type="AlphaFoldDB" id="R4RPQ7"/>
<dbReference type="KEGG" id="nzs:SLY_0522"/>
<dbReference type="HOGENOM" id="CLU_2156960_0_0_14"/>
<feature type="transmembrane region" description="Helical" evidence="1">
    <location>
        <begin position="87"/>
        <end position="109"/>
    </location>
</feature>
<proteinExistence type="predicted"/>
<keyword evidence="1" id="KW-1133">Transmembrane helix</keyword>
<protein>
    <submittedName>
        <fullName evidence="2">Uncharacterized protein</fullName>
    </submittedName>
</protein>
<organism evidence="2 3">
    <name type="scientific">Strawberry lethal yellows phytoplasma (CPA) str. NZSb11</name>
    <dbReference type="NCBI Taxonomy" id="980422"/>
    <lineage>
        <taxon>Bacteria</taxon>
        <taxon>Bacillati</taxon>
        <taxon>Mycoplasmatota</taxon>
        <taxon>Mollicutes</taxon>
        <taxon>Acholeplasmatales</taxon>
        <taxon>Acholeplasmataceae</taxon>
        <taxon>Candidatus Phytoplasma</taxon>
        <taxon>16SrXII (Stolbur group)</taxon>
    </lineage>
</organism>
<name>R4RPQ7_PHYAS</name>
<keyword evidence="1" id="KW-0472">Membrane</keyword>
<sequence length="111" mass="13153">MVKRMKNKTKAPIIYLFSLWTLDFILLILSFSFYSFYCVDGKIEHQKSLFYFFGSYSTFFLLTKDFCAALPILNLDCVKNDIKTKKNLWKVFIGLISIGLMLFFTHHIFSY</sequence>
<evidence type="ECO:0000256" key="1">
    <source>
        <dbReference type="SAM" id="Phobius"/>
    </source>
</evidence>
<dbReference type="EMBL" id="CP002548">
    <property type="protein sequence ID" value="AGL90441.1"/>
    <property type="molecule type" value="Genomic_DNA"/>
</dbReference>
<dbReference type="Proteomes" id="UP000013941">
    <property type="component" value="Chromosome"/>
</dbReference>
<keyword evidence="3" id="KW-1185">Reference proteome</keyword>
<dbReference type="PATRIC" id="fig|980422.3.peg.479"/>
<accession>R4RPQ7</accession>
<evidence type="ECO:0000313" key="2">
    <source>
        <dbReference type="EMBL" id="AGL90441.1"/>
    </source>
</evidence>
<feature type="transmembrane region" description="Helical" evidence="1">
    <location>
        <begin position="49"/>
        <end position="75"/>
    </location>
</feature>
<keyword evidence="1" id="KW-0812">Transmembrane</keyword>